<dbReference type="OrthoDB" id="9805870at2"/>
<dbReference type="RefSeq" id="WP_061128280.1">
    <property type="nucleotide sequence ID" value="NZ_FCOF02000064.1"/>
</dbReference>
<evidence type="ECO:0000313" key="2">
    <source>
        <dbReference type="EMBL" id="SAK93399.1"/>
    </source>
</evidence>
<evidence type="ECO:0000256" key="1">
    <source>
        <dbReference type="SAM" id="MobiDB-lite"/>
    </source>
</evidence>
<keyword evidence="3" id="KW-1185">Reference proteome</keyword>
<dbReference type="AlphaFoldDB" id="A0A158DFM7"/>
<comment type="caution">
    <text evidence="2">The sequence shown here is derived from an EMBL/GenBank/DDBJ whole genome shotgun (WGS) entry which is preliminary data.</text>
</comment>
<name>A0A158DFM7_9BURK</name>
<proteinExistence type="predicted"/>
<protein>
    <submittedName>
        <fullName evidence="2">Uncharacterized protein</fullName>
    </submittedName>
</protein>
<sequence length="70" mass="7506">MATDDIDAPTEQALVEATTQGITGKAMTPFVLARASSTARGSGADRAHRHTAKPRRQIRGRFQTEVQRGG</sequence>
<dbReference type="EMBL" id="FCOF02000064">
    <property type="protein sequence ID" value="SAK93399.1"/>
    <property type="molecule type" value="Genomic_DNA"/>
</dbReference>
<dbReference type="Gene3D" id="3.40.1790.10">
    <property type="entry name" value="Indigoidine synthase domain"/>
    <property type="match status" value="1"/>
</dbReference>
<accession>A0A158DFM7</accession>
<dbReference type="GO" id="GO:0004730">
    <property type="term" value="F:pseudouridylate synthase activity"/>
    <property type="evidence" value="ECO:0007669"/>
    <property type="project" value="InterPro"/>
</dbReference>
<dbReference type="InterPro" id="IPR022830">
    <property type="entry name" value="Indigdn_synthA-like"/>
</dbReference>
<feature type="region of interest" description="Disordered" evidence="1">
    <location>
        <begin position="36"/>
        <end position="70"/>
    </location>
</feature>
<feature type="compositionally biased region" description="Basic residues" evidence="1">
    <location>
        <begin position="47"/>
        <end position="59"/>
    </location>
</feature>
<dbReference type="Proteomes" id="UP000054870">
    <property type="component" value="Unassembled WGS sequence"/>
</dbReference>
<reference evidence="2" key="1">
    <citation type="submission" date="2016-01" db="EMBL/GenBank/DDBJ databases">
        <authorList>
            <person name="Peeters C."/>
        </authorList>
    </citation>
    <scope>NUCLEOTIDE SEQUENCE [LARGE SCALE GENOMIC DNA]</scope>
    <source>
        <strain evidence="2">LMG 29318</strain>
    </source>
</reference>
<gene>
    <name evidence="2" type="ORF">AWB75_06672</name>
</gene>
<organism evidence="2 3">
    <name type="scientific">Caballeronia catudaia</name>
    <dbReference type="NCBI Taxonomy" id="1777136"/>
    <lineage>
        <taxon>Bacteria</taxon>
        <taxon>Pseudomonadati</taxon>
        <taxon>Pseudomonadota</taxon>
        <taxon>Betaproteobacteria</taxon>
        <taxon>Burkholderiales</taxon>
        <taxon>Burkholderiaceae</taxon>
        <taxon>Caballeronia</taxon>
    </lineage>
</organism>
<evidence type="ECO:0000313" key="3">
    <source>
        <dbReference type="Proteomes" id="UP000054870"/>
    </source>
</evidence>